<dbReference type="GO" id="GO:0008776">
    <property type="term" value="F:acetate kinase activity"/>
    <property type="evidence" value="ECO:0007669"/>
    <property type="project" value="UniProtKB-UniRule"/>
</dbReference>
<keyword evidence="3 6" id="KW-0547">Nucleotide-binding</keyword>
<dbReference type="SUPFAM" id="SSF53067">
    <property type="entry name" value="Actin-like ATPase domain"/>
    <property type="match status" value="2"/>
</dbReference>
<dbReference type="InterPro" id="IPR023865">
    <property type="entry name" value="Aliphatic_acid_kinase_CS"/>
</dbReference>
<sequence length="354" mass="36614">MLLVLNTGSSSLKLAVFNAALDLVVDGNVSGVGGKGRMALGEAKTDVTTGNHGEALDCLLKGLGARGIALSDITGAAHRVVHGGRRLTAPMRITPEALAQIKAMVPLAPLHNPPALAGIAAVTAKLPNLAQFASFDTAFHASQSDAATAYALPRAQRDAGIRRYGFHGLSYAGMVRQFGDKLPHRLLALHLGAGVSLCAIKDGRSIATSMGYSPLSGPTMATRTGDIDGMAVLRIAQELGFDAATELLNKQSGLLGLSGITADMRALLSDPSPDAAFAVEHFVYSVVHQAGGLIAALEGVDAIAFTGGIGENSAPIRERIMAKLAWLGDLPVHIIPADEERQIAIDATSLLNTP</sequence>
<dbReference type="GO" id="GO:0006083">
    <property type="term" value="P:acetate metabolic process"/>
    <property type="evidence" value="ECO:0007669"/>
    <property type="project" value="TreeGrafter"/>
</dbReference>
<dbReference type="OrthoDB" id="9802453at2"/>
<comment type="catalytic activity">
    <reaction evidence="6">
        <text>acetate + ATP = acetyl phosphate + ADP</text>
        <dbReference type="Rhea" id="RHEA:11352"/>
        <dbReference type="ChEBI" id="CHEBI:22191"/>
        <dbReference type="ChEBI" id="CHEBI:30089"/>
        <dbReference type="ChEBI" id="CHEBI:30616"/>
        <dbReference type="ChEBI" id="CHEBI:456216"/>
        <dbReference type="EC" id="2.7.2.1"/>
    </reaction>
</comment>
<dbReference type="EC" id="2.7.2.1" evidence="6"/>
<feature type="site" description="Transition state stabilizer" evidence="6">
    <location>
        <position position="223"/>
    </location>
</feature>
<evidence type="ECO:0000256" key="4">
    <source>
        <dbReference type="ARBA" id="ARBA00022777"/>
    </source>
</evidence>
<keyword evidence="4 6" id="KW-0418">Kinase</keyword>
<dbReference type="RefSeq" id="WP_089886869.1">
    <property type="nucleotide sequence ID" value="NZ_CALJFH010000023.1"/>
</dbReference>
<keyword evidence="6" id="KW-0963">Cytoplasm</keyword>
<evidence type="ECO:0000256" key="6">
    <source>
        <dbReference type="HAMAP-Rule" id="MF_00020"/>
    </source>
</evidence>
<dbReference type="InterPro" id="IPR000890">
    <property type="entry name" value="Aliphatic_acid_kin_short-chain"/>
</dbReference>
<evidence type="ECO:0000256" key="2">
    <source>
        <dbReference type="ARBA" id="ARBA00022679"/>
    </source>
</evidence>
<feature type="binding site" evidence="6">
    <location>
        <position position="6"/>
    </location>
    <ligand>
        <name>Mg(2+)</name>
        <dbReference type="ChEBI" id="CHEBI:18420"/>
    </ligand>
</feature>
<dbReference type="Proteomes" id="UP000199026">
    <property type="component" value="Unassembled WGS sequence"/>
</dbReference>
<gene>
    <name evidence="6" type="primary">ackA</name>
    <name evidence="8" type="ORF">SAMN05444486_10130</name>
</gene>
<dbReference type="GeneID" id="78122845"/>
<dbReference type="InterPro" id="IPR043129">
    <property type="entry name" value="ATPase_NBD"/>
</dbReference>
<comment type="similarity">
    <text evidence="1 6 7">Belongs to the acetokinase family.</text>
</comment>
<proteinExistence type="inferred from homology"/>
<dbReference type="EMBL" id="FNPR01000001">
    <property type="protein sequence ID" value="SDY06610.1"/>
    <property type="molecule type" value="Genomic_DNA"/>
</dbReference>
<evidence type="ECO:0000256" key="7">
    <source>
        <dbReference type="RuleBase" id="RU003835"/>
    </source>
</evidence>
<keyword evidence="2 6" id="KW-0808">Transferase</keyword>
<comment type="cofactor">
    <cofactor evidence="6">
        <name>Mg(2+)</name>
        <dbReference type="ChEBI" id="CHEBI:18420"/>
    </cofactor>
    <cofactor evidence="6">
        <name>Mn(2+)</name>
        <dbReference type="ChEBI" id="CHEBI:29035"/>
    </cofactor>
    <text evidence="6">Mg(2+). Can also accept Mn(2+).</text>
</comment>
<dbReference type="PANTHER" id="PTHR21060">
    <property type="entry name" value="ACETATE KINASE"/>
    <property type="match status" value="1"/>
</dbReference>
<feature type="binding site" evidence="6">
    <location>
        <position position="13"/>
    </location>
    <ligand>
        <name>ATP</name>
        <dbReference type="ChEBI" id="CHEBI:30616"/>
    </ligand>
</feature>
<dbReference type="GO" id="GO:0005737">
    <property type="term" value="C:cytoplasm"/>
    <property type="evidence" value="ECO:0007669"/>
    <property type="project" value="UniProtKB-SubCell"/>
</dbReference>
<keyword evidence="9" id="KW-1185">Reference proteome</keyword>
<evidence type="ECO:0000256" key="5">
    <source>
        <dbReference type="ARBA" id="ARBA00022840"/>
    </source>
</evidence>
<dbReference type="GO" id="GO:0000287">
    <property type="term" value="F:magnesium ion binding"/>
    <property type="evidence" value="ECO:0007669"/>
    <property type="project" value="UniProtKB-UniRule"/>
</dbReference>
<comment type="pathway">
    <text evidence="6">Metabolic intermediate biosynthesis; acetyl-CoA biosynthesis; acetyl-CoA from acetate: step 1/2.</text>
</comment>
<accession>A0A1H3GU99</accession>
<dbReference type="HAMAP" id="MF_00020">
    <property type="entry name" value="Acetate_kinase"/>
    <property type="match status" value="1"/>
</dbReference>
<comment type="subcellular location">
    <subcellularLocation>
        <location evidence="6">Cytoplasm</location>
    </subcellularLocation>
</comment>
<evidence type="ECO:0000256" key="1">
    <source>
        <dbReference type="ARBA" id="ARBA00008748"/>
    </source>
</evidence>
<evidence type="ECO:0000256" key="3">
    <source>
        <dbReference type="ARBA" id="ARBA00022741"/>
    </source>
</evidence>
<dbReference type="PRINTS" id="PR00471">
    <property type="entry name" value="ACETATEKNASE"/>
</dbReference>
<dbReference type="PROSITE" id="PS01075">
    <property type="entry name" value="ACETATE_KINASE_1"/>
    <property type="match status" value="1"/>
</dbReference>
<reference evidence="8 9" key="1">
    <citation type="submission" date="2016-10" db="EMBL/GenBank/DDBJ databases">
        <authorList>
            <person name="de Groot N.N."/>
        </authorList>
    </citation>
    <scope>NUCLEOTIDE SEQUENCE [LARGE SCALE GENOMIC DNA]</scope>
    <source>
        <strain evidence="8 9">DSM 24677</strain>
    </source>
</reference>
<feature type="binding site" evidence="6">
    <location>
        <position position="339"/>
    </location>
    <ligand>
        <name>Mg(2+)</name>
        <dbReference type="ChEBI" id="CHEBI:18420"/>
    </ligand>
</feature>
<dbReference type="PANTHER" id="PTHR21060:SF15">
    <property type="entry name" value="ACETATE KINASE-RELATED"/>
    <property type="match status" value="1"/>
</dbReference>
<dbReference type="GO" id="GO:0006085">
    <property type="term" value="P:acetyl-CoA biosynthetic process"/>
    <property type="evidence" value="ECO:0007669"/>
    <property type="project" value="UniProtKB-UniRule"/>
</dbReference>
<keyword evidence="5 6" id="KW-0067">ATP-binding</keyword>
<feature type="binding site" evidence="6">
    <location>
        <position position="79"/>
    </location>
    <ligand>
        <name>substrate</name>
    </ligand>
</feature>
<feature type="binding site" evidence="6">
    <location>
        <begin position="190"/>
        <end position="194"/>
    </location>
    <ligand>
        <name>ATP</name>
        <dbReference type="ChEBI" id="CHEBI:30616"/>
    </ligand>
</feature>
<name>A0A1H3GU99_9RHOB</name>
<feature type="binding site" evidence="6">
    <location>
        <begin position="263"/>
        <end position="265"/>
    </location>
    <ligand>
        <name>ATP</name>
        <dbReference type="ChEBI" id="CHEBI:30616"/>
    </ligand>
</feature>
<dbReference type="UniPathway" id="UPA00340">
    <property type="reaction ID" value="UER00458"/>
</dbReference>
<protein>
    <recommendedName>
        <fullName evidence="6">Acetate kinase</fullName>
        <ecNumber evidence="6">2.7.2.1</ecNumber>
    </recommendedName>
    <alternativeName>
        <fullName evidence="6">Acetokinase</fullName>
    </alternativeName>
</protein>
<comment type="function">
    <text evidence="6">Catalyzes the formation of acetyl phosphate from acetate and ATP. Can also catalyze the reverse reaction.</text>
</comment>
<dbReference type="Gene3D" id="3.30.420.40">
    <property type="match status" value="2"/>
</dbReference>
<keyword evidence="6" id="KW-0460">Magnesium</keyword>
<comment type="subunit">
    <text evidence="6">Homodimer.</text>
</comment>
<dbReference type="GO" id="GO:0005524">
    <property type="term" value="F:ATP binding"/>
    <property type="evidence" value="ECO:0007669"/>
    <property type="project" value="UniProtKB-KW"/>
</dbReference>
<feature type="site" description="Transition state stabilizer" evidence="6">
    <location>
        <position position="167"/>
    </location>
</feature>
<organism evidence="8 9">
    <name type="scientific">Lentibacter algarum</name>
    <dbReference type="NCBI Taxonomy" id="576131"/>
    <lineage>
        <taxon>Bacteria</taxon>
        <taxon>Pseudomonadati</taxon>
        <taxon>Pseudomonadota</taxon>
        <taxon>Alphaproteobacteria</taxon>
        <taxon>Rhodobacterales</taxon>
        <taxon>Roseobacteraceae</taxon>
        <taxon>Lentibacter</taxon>
    </lineage>
</organism>
<dbReference type="InterPro" id="IPR004372">
    <property type="entry name" value="Ac/propionate_kinase"/>
</dbReference>
<dbReference type="PROSITE" id="PS01076">
    <property type="entry name" value="ACETATE_KINASE_2"/>
    <property type="match status" value="1"/>
</dbReference>
<dbReference type="STRING" id="576131.SAMN05444486_10130"/>
<feature type="binding site" evidence="6">
    <location>
        <begin position="308"/>
        <end position="312"/>
    </location>
    <ligand>
        <name>ATP</name>
        <dbReference type="ChEBI" id="CHEBI:30616"/>
    </ligand>
</feature>
<evidence type="ECO:0000313" key="9">
    <source>
        <dbReference type="Proteomes" id="UP000199026"/>
    </source>
</evidence>
<evidence type="ECO:0000313" key="8">
    <source>
        <dbReference type="EMBL" id="SDY06610.1"/>
    </source>
</evidence>
<feature type="active site" description="Proton donor/acceptor" evidence="6">
    <location>
        <position position="136"/>
    </location>
</feature>
<keyword evidence="6" id="KW-0479">Metal-binding</keyword>
<dbReference type="PIRSF" id="PIRSF000722">
    <property type="entry name" value="Acetate_prop_kin"/>
    <property type="match status" value="1"/>
</dbReference>
<dbReference type="Pfam" id="PF00871">
    <property type="entry name" value="Acetate_kinase"/>
    <property type="match status" value="1"/>
</dbReference>
<dbReference type="AlphaFoldDB" id="A0A1H3GU99"/>